<dbReference type="AlphaFoldDB" id="A0A9Q0YLQ8"/>
<name>A0A9Q0YLQ8_HOLLE</name>
<dbReference type="GO" id="GO:0098609">
    <property type="term" value="P:cell-cell adhesion"/>
    <property type="evidence" value="ECO:0007669"/>
    <property type="project" value="TreeGrafter"/>
</dbReference>
<dbReference type="GO" id="GO:0033627">
    <property type="term" value="P:cell adhesion mediated by integrin"/>
    <property type="evidence" value="ECO:0007669"/>
    <property type="project" value="TreeGrafter"/>
</dbReference>
<proteinExistence type="predicted"/>
<dbReference type="Gene3D" id="2.130.10.130">
    <property type="entry name" value="Integrin alpha, N-terminal"/>
    <property type="match status" value="1"/>
</dbReference>
<keyword evidence="2" id="KW-0401">Integrin</keyword>
<accession>A0A9Q0YLQ8</accession>
<dbReference type="SMART" id="SM00191">
    <property type="entry name" value="Int_alpha"/>
    <property type="match status" value="1"/>
</dbReference>
<dbReference type="InterPro" id="IPR028994">
    <property type="entry name" value="Integrin_alpha_N"/>
</dbReference>
<dbReference type="GO" id="GO:0005178">
    <property type="term" value="F:integrin binding"/>
    <property type="evidence" value="ECO:0007669"/>
    <property type="project" value="TreeGrafter"/>
</dbReference>
<organism evidence="2 3">
    <name type="scientific">Holothuria leucospilota</name>
    <name type="common">Black long sea cucumber</name>
    <name type="synonym">Mertensiothuria leucospilota</name>
    <dbReference type="NCBI Taxonomy" id="206669"/>
    <lineage>
        <taxon>Eukaryota</taxon>
        <taxon>Metazoa</taxon>
        <taxon>Echinodermata</taxon>
        <taxon>Eleutherozoa</taxon>
        <taxon>Echinozoa</taxon>
        <taxon>Holothuroidea</taxon>
        <taxon>Aspidochirotacea</taxon>
        <taxon>Aspidochirotida</taxon>
        <taxon>Holothuriidae</taxon>
        <taxon>Holothuria</taxon>
    </lineage>
</organism>
<dbReference type="GO" id="GO:0007160">
    <property type="term" value="P:cell-matrix adhesion"/>
    <property type="evidence" value="ECO:0007669"/>
    <property type="project" value="TreeGrafter"/>
</dbReference>
<dbReference type="PANTHER" id="PTHR23220:SF133">
    <property type="entry name" value="INTEGRIN ALPHA-PS2"/>
    <property type="match status" value="1"/>
</dbReference>
<dbReference type="OrthoDB" id="5317514at2759"/>
<dbReference type="PROSITE" id="PS51470">
    <property type="entry name" value="FG_GAP"/>
    <property type="match status" value="1"/>
</dbReference>
<dbReference type="Proteomes" id="UP001152320">
    <property type="component" value="Chromosome 18"/>
</dbReference>
<sequence>MENNNFSQLFCWKCLSRLVLGVFVIGSVTAGYNLDLKNPVIRQGTRNTYFGYSVAIHSEGEDDMMIVGAPRGDSNITGITEGGAIYRCPLVPYDYQGECQLIVLENERSDSSVNRSHQLLGATVKSSGGTGKVLSCSPLRKNFHDDSHVGPIGGCIVSSNNFTKTEGLSPCPTTTNVRLLV</sequence>
<dbReference type="EMBL" id="JAIZAY010000018">
    <property type="protein sequence ID" value="KAJ8024778.1"/>
    <property type="molecule type" value="Genomic_DNA"/>
</dbReference>
<comment type="caution">
    <text evidence="2">The sequence shown here is derived from an EMBL/GenBank/DDBJ whole genome shotgun (WGS) entry which is preliminary data.</text>
</comment>
<keyword evidence="3" id="KW-1185">Reference proteome</keyword>
<dbReference type="GO" id="GO:0009897">
    <property type="term" value="C:external side of plasma membrane"/>
    <property type="evidence" value="ECO:0007669"/>
    <property type="project" value="TreeGrafter"/>
</dbReference>
<evidence type="ECO:0000256" key="1">
    <source>
        <dbReference type="PROSITE-ProRule" id="PRU00803"/>
    </source>
</evidence>
<gene>
    <name evidence="2" type="ORF">HOLleu_34784</name>
</gene>
<dbReference type="PANTHER" id="PTHR23220">
    <property type="entry name" value="INTEGRIN ALPHA"/>
    <property type="match status" value="1"/>
</dbReference>
<feature type="repeat" description="FG-GAP" evidence="1">
    <location>
        <begin position="33"/>
        <end position="97"/>
    </location>
</feature>
<dbReference type="InterPro" id="IPR013519">
    <property type="entry name" value="Int_alpha_beta-p"/>
</dbReference>
<evidence type="ECO:0000313" key="3">
    <source>
        <dbReference type="Proteomes" id="UP001152320"/>
    </source>
</evidence>
<dbReference type="GO" id="GO:0008305">
    <property type="term" value="C:integrin complex"/>
    <property type="evidence" value="ECO:0007669"/>
    <property type="project" value="TreeGrafter"/>
</dbReference>
<reference evidence="2" key="1">
    <citation type="submission" date="2021-10" db="EMBL/GenBank/DDBJ databases">
        <title>Tropical sea cucumber genome reveals ecological adaptation and Cuvierian tubules defense mechanism.</title>
        <authorList>
            <person name="Chen T."/>
        </authorList>
    </citation>
    <scope>NUCLEOTIDE SEQUENCE</scope>
    <source>
        <strain evidence="2">Nanhai2018</strain>
        <tissue evidence="2">Muscle</tissue>
    </source>
</reference>
<evidence type="ECO:0000313" key="2">
    <source>
        <dbReference type="EMBL" id="KAJ8024778.1"/>
    </source>
</evidence>
<protein>
    <submittedName>
        <fullName evidence="2">Integrin alpha-5</fullName>
    </submittedName>
</protein>
<dbReference type="SUPFAM" id="SSF69318">
    <property type="entry name" value="Integrin alpha N-terminal domain"/>
    <property type="match status" value="1"/>
</dbReference>
<dbReference type="GO" id="GO:0007229">
    <property type="term" value="P:integrin-mediated signaling pathway"/>
    <property type="evidence" value="ECO:0007669"/>
    <property type="project" value="UniProtKB-KW"/>
</dbReference>